<name>A0A0K0DT30_STRER</name>
<feature type="transmembrane region" description="Helical" evidence="1">
    <location>
        <begin position="90"/>
        <end position="108"/>
    </location>
</feature>
<dbReference type="Proteomes" id="UP000035681">
    <property type="component" value="Unplaced"/>
</dbReference>
<evidence type="ECO:0000313" key="2">
    <source>
        <dbReference type="Proteomes" id="UP000035681"/>
    </source>
</evidence>
<dbReference type="WBParaSite" id="TCONS_00006688.p1">
    <property type="protein sequence ID" value="TCONS_00006688.p1"/>
    <property type="gene ID" value="XLOC_004811"/>
</dbReference>
<feature type="transmembrane region" description="Helical" evidence="1">
    <location>
        <begin position="115"/>
        <end position="133"/>
    </location>
</feature>
<evidence type="ECO:0000256" key="1">
    <source>
        <dbReference type="SAM" id="Phobius"/>
    </source>
</evidence>
<accession>A0A0K0DT30</accession>
<organism evidence="3">
    <name type="scientific">Strongyloides stercoralis</name>
    <name type="common">Threadworm</name>
    <dbReference type="NCBI Taxonomy" id="6248"/>
    <lineage>
        <taxon>Eukaryota</taxon>
        <taxon>Metazoa</taxon>
        <taxon>Ecdysozoa</taxon>
        <taxon>Nematoda</taxon>
        <taxon>Chromadorea</taxon>
        <taxon>Rhabditida</taxon>
        <taxon>Tylenchina</taxon>
        <taxon>Panagrolaimomorpha</taxon>
        <taxon>Strongyloidoidea</taxon>
        <taxon>Strongyloididae</taxon>
        <taxon>Strongyloides</taxon>
    </lineage>
</organism>
<sequence>MVSKRCQKILLTLPLYLLTFMIALLCFYYGTYRFIHVLERTFNTTNIEQMGNLLKINGQRYEIKEQEGKIINYIPDSWIFFDKAYYSMEYISLLLILMIPISCYFSFLIKISIYIVSNLLFLGAFFLTIFTAFDAKKNYAIFKKGMNNINVNGEECMEIFLRQFVYVIVFFYLLVTIYYVILNCFVFKEDINARRNDIVLINKNSRPKTSINSSTYLMSKRSLIESPNPSFSFNSGQQYGKQNKVRTISV</sequence>
<feature type="transmembrane region" description="Helical" evidence="1">
    <location>
        <begin position="164"/>
        <end position="186"/>
    </location>
</feature>
<evidence type="ECO:0000313" key="3">
    <source>
        <dbReference type="WBParaSite" id="SSTP_0000039100.1"/>
    </source>
</evidence>
<dbReference type="AlphaFoldDB" id="A0A0K0DT30"/>
<reference evidence="3" key="1">
    <citation type="submission" date="2015-08" db="UniProtKB">
        <authorList>
            <consortium name="WormBaseParasite"/>
        </authorList>
    </citation>
    <scope>IDENTIFICATION</scope>
</reference>
<keyword evidence="1" id="KW-0472">Membrane</keyword>
<keyword evidence="1" id="KW-1133">Transmembrane helix</keyword>
<dbReference type="WBParaSite" id="SSTP_0000039100.1">
    <property type="protein sequence ID" value="SSTP_0000039100.1"/>
    <property type="gene ID" value="SSTP_0000039100"/>
</dbReference>
<feature type="transmembrane region" description="Helical" evidence="1">
    <location>
        <begin position="9"/>
        <end position="30"/>
    </location>
</feature>
<protein>
    <submittedName>
        <fullName evidence="3 4">Uncharacterized protein</fullName>
    </submittedName>
</protein>
<proteinExistence type="predicted"/>
<keyword evidence="2" id="KW-1185">Reference proteome</keyword>
<evidence type="ECO:0000313" key="4">
    <source>
        <dbReference type="WBParaSite" id="TCONS_00006688.p1"/>
    </source>
</evidence>
<keyword evidence="1" id="KW-0812">Transmembrane</keyword>